<protein>
    <submittedName>
        <fullName evidence="1">Uncharacterized protein</fullName>
    </submittedName>
</protein>
<accession>X1QZD8</accession>
<dbReference type="AlphaFoldDB" id="X1QZD8"/>
<gene>
    <name evidence="1" type="ORF">S06H3_60311</name>
</gene>
<organism evidence="1">
    <name type="scientific">marine sediment metagenome</name>
    <dbReference type="NCBI Taxonomy" id="412755"/>
    <lineage>
        <taxon>unclassified sequences</taxon>
        <taxon>metagenomes</taxon>
        <taxon>ecological metagenomes</taxon>
    </lineage>
</organism>
<reference evidence="1" key="1">
    <citation type="journal article" date="2014" name="Front. Microbiol.">
        <title>High frequency of phylogenetically diverse reductive dehalogenase-homologous genes in deep subseafloor sedimentary metagenomes.</title>
        <authorList>
            <person name="Kawai M."/>
            <person name="Futagami T."/>
            <person name="Toyoda A."/>
            <person name="Takaki Y."/>
            <person name="Nishi S."/>
            <person name="Hori S."/>
            <person name="Arai W."/>
            <person name="Tsubouchi T."/>
            <person name="Morono Y."/>
            <person name="Uchiyama I."/>
            <person name="Ito T."/>
            <person name="Fujiyama A."/>
            <person name="Inagaki F."/>
            <person name="Takami H."/>
        </authorList>
    </citation>
    <scope>NUCLEOTIDE SEQUENCE</scope>
    <source>
        <strain evidence="1">Expedition CK06-06</strain>
    </source>
</reference>
<comment type="caution">
    <text evidence="1">The sequence shown here is derived from an EMBL/GenBank/DDBJ whole genome shotgun (WGS) entry which is preliminary data.</text>
</comment>
<name>X1QZD8_9ZZZZ</name>
<sequence length="35" mass="3695">MGNHAGTVGIIAGISVNSLNNDSGHYSIRDNILKR</sequence>
<proteinExistence type="predicted"/>
<feature type="non-terminal residue" evidence="1">
    <location>
        <position position="35"/>
    </location>
</feature>
<dbReference type="EMBL" id="BARV01039329">
    <property type="protein sequence ID" value="GAI56220.1"/>
    <property type="molecule type" value="Genomic_DNA"/>
</dbReference>
<evidence type="ECO:0000313" key="1">
    <source>
        <dbReference type="EMBL" id="GAI56220.1"/>
    </source>
</evidence>